<dbReference type="InterPro" id="IPR013899">
    <property type="entry name" value="DUF1771"/>
</dbReference>
<sequence length="542" mass="60013">MQAVTSCDAHCDAEKRDLQGLLEVFGSAFSLEDIASAYCQARRNVDMASEILCASHESTSNSATCVSKDKLECASSTSLEVSSDLGTGDAMPSEMSSDNIRQKSHNGGRTTRALKSKVCPASIGTVSGVIAKDYVTLRPVTKEYPEATKPPKLDSKELSISEIRSEEVPPSMRARKGTTCDNIDDFMIKMLGDGFQLDENVIQEVLGFCGYDVQKSMEKLLDLSASTLEKCDDVVELAGKKSSEKCQDLDSSCSDGARIMTKNVTESPKKDKDRLALQKEVLEALFTVPERCEEVPKRIVPVRRSRAFGKPVVETFTDTATMHKIATVQPIEVTRDDEDDENSYEVLRKAVKEYWITMKEYYQAAVDAFVKGDYARANKLLEQGHFFNRKAREADEKSSEKLLETSGDDLVSLDLHDHEPKDALSLLRLHLTSFSGIPAFKYLKVIVGTSDEDTKKGARKRLREDIAVVKEINTIDSITDTAGQPAVSLPYIDPMSHKVAKSNIKPVKEKQHQAICQGIDSHVRINSLTDGLVLFFLDRLDI</sequence>
<feature type="compositionally biased region" description="Polar residues" evidence="1">
    <location>
        <begin position="94"/>
        <end position="109"/>
    </location>
</feature>
<organism evidence="3">
    <name type="scientific">Fagus sylvatica</name>
    <name type="common">Beechnut</name>
    <dbReference type="NCBI Taxonomy" id="28930"/>
    <lineage>
        <taxon>Eukaryota</taxon>
        <taxon>Viridiplantae</taxon>
        <taxon>Streptophyta</taxon>
        <taxon>Embryophyta</taxon>
        <taxon>Tracheophyta</taxon>
        <taxon>Spermatophyta</taxon>
        <taxon>Magnoliopsida</taxon>
        <taxon>eudicotyledons</taxon>
        <taxon>Gunneridae</taxon>
        <taxon>Pentapetalae</taxon>
        <taxon>rosids</taxon>
        <taxon>fabids</taxon>
        <taxon>Fagales</taxon>
        <taxon>Fagaceae</taxon>
        <taxon>Fagus</taxon>
    </lineage>
</organism>
<feature type="domain" description="DUF1771" evidence="2">
    <location>
        <begin position="343"/>
        <end position="408"/>
    </location>
</feature>
<dbReference type="PANTHER" id="PTHR47872:SF1">
    <property type="entry name" value="NUCLEAR RNA EXPORT FACTOR SDE5-RELATED"/>
    <property type="match status" value="1"/>
</dbReference>
<gene>
    <name evidence="3" type="ORF">FSB_LOCUS17423</name>
</gene>
<dbReference type="Pfam" id="PF08590">
    <property type="entry name" value="DUF1771"/>
    <property type="match status" value="1"/>
</dbReference>
<dbReference type="Pfam" id="PF24767">
    <property type="entry name" value="UBA_At5g58720"/>
    <property type="match status" value="1"/>
</dbReference>
<dbReference type="SMART" id="SM01162">
    <property type="entry name" value="DUF1771"/>
    <property type="match status" value="1"/>
</dbReference>
<evidence type="ECO:0000256" key="1">
    <source>
        <dbReference type="SAM" id="MobiDB-lite"/>
    </source>
</evidence>
<feature type="region of interest" description="Disordered" evidence="1">
    <location>
        <begin position="81"/>
        <end position="111"/>
    </location>
</feature>
<dbReference type="AlphaFoldDB" id="A0A2N9FRI3"/>
<name>A0A2N9FRI3_FAGSY</name>
<evidence type="ECO:0000259" key="2">
    <source>
        <dbReference type="SMART" id="SM01162"/>
    </source>
</evidence>
<dbReference type="InterPro" id="IPR056254">
    <property type="entry name" value="At5g58720/SDE5-like_UBA-like"/>
</dbReference>
<dbReference type="EMBL" id="OIVN01001076">
    <property type="protein sequence ID" value="SPC89541.1"/>
    <property type="molecule type" value="Genomic_DNA"/>
</dbReference>
<proteinExistence type="predicted"/>
<accession>A0A2N9FRI3</accession>
<dbReference type="PANTHER" id="PTHR47872">
    <property type="entry name" value="NUCLEAR RNA EXPORT FACTOR SDE5-RELATED"/>
    <property type="match status" value="1"/>
</dbReference>
<protein>
    <recommendedName>
        <fullName evidence="2">DUF1771 domain-containing protein</fullName>
    </recommendedName>
</protein>
<reference evidence="3" key="1">
    <citation type="submission" date="2018-02" db="EMBL/GenBank/DDBJ databases">
        <authorList>
            <person name="Cohen D.B."/>
            <person name="Kent A.D."/>
        </authorList>
    </citation>
    <scope>NUCLEOTIDE SEQUENCE</scope>
</reference>
<evidence type="ECO:0000313" key="3">
    <source>
        <dbReference type="EMBL" id="SPC89541.1"/>
    </source>
</evidence>